<name>A0A377L6T5_9ENTE</name>
<evidence type="ECO:0000313" key="2">
    <source>
        <dbReference type="EMBL" id="STQ33053.1"/>
    </source>
</evidence>
<reference evidence="1 3" key="1">
    <citation type="submission" date="2018-06" db="EMBL/GenBank/DDBJ databases">
        <authorList>
            <consortium name="Pathogen Informatics"/>
            <person name="Doyle S."/>
        </authorList>
    </citation>
    <scope>NUCLEOTIDE SEQUENCE [LARGE SCALE GENOMIC DNA]</scope>
    <source>
        <strain evidence="1 3">NCTC8129</strain>
    </source>
</reference>
<proteinExistence type="predicted"/>
<dbReference type="EMBL" id="UGIF01000002">
    <property type="protein sequence ID" value="STP30723.1"/>
    <property type="molecule type" value="Genomic_DNA"/>
</dbReference>
<accession>A0A377L6T5</accession>
<evidence type="ECO:0000313" key="1">
    <source>
        <dbReference type="EMBL" id="STP30723.1"/>
    </source>
</evidence>
<organism evidence="1 3">
    <name type="scientific">Enterococcus durans</name>
    <dbReference type="NCBI Taxonomy" id="53345"/>
    <lineage>
        <taxon>Bacteria</taxon>
        <taxon>Bacillati</taxon>
        <taxon>Bacillota</taxon>
        <taxon>Bacilli</taxon>
        <taxon>Lactobacillales</taxon>
        <taxon>Enterococcaceae</taxon>
        <taxon>Enterococcus</taxon>
    </lineage>
</organism>
<dbReference type="EMBL" id="UGIF01000006">
    <property type="protein sequence ID" value="STQ33053.1"/>
    <property type="molecule type" value="Genomic_DNA"/>
</dbReference>
<sequence length="46" mass="5005">MEKTVSAKIEDLKLDILKQAKVAMEHAVDKEDSAMVAAIAEILAHV</sequence>
<protein>
    <submittedName>
        <fullName evidence="1">Uncharacterized protein</fullName>
    </submittedName>
</protein>
<evidence type="ECO:0000313" key="3">
    <source>
        <dbReference type="Proteomes" id="UP000254070"/>
    </source>
</evidence>
<dbReference type="RefSeq" id="WP_002286578.1">
    <property type="nucleotide sequence ID" value="NZ_CABGIQ010000075.1"/>
</dbReference>
<dbReference type="AlphaFoldDB" id="A0A377L6T5"/>
<dbReference type="Proteomes" id="UP000254070">
    <property type="component" value="Unassembled WGS sequence"/>
</dbReference>
<gene>
    <name evidence="1" type="ORF">NCTC8129_02976</name>
    <name evidence="2" type="ORF">NCTC8129_03264</name>
</gene>